<dbReference type="PANTHER" id="PTHR37250:SF1">
    <property type="entry name" value="OS05G0496000 PROTEIN"/>
    <property type="match status" value="1"/>
</dbReference>
<organism evidence="1 2">
    <name type="scientific">Phtheirospermum japonicum</name>
    <dbReference type="NCBI Taxonomy" id="374723"/>
    <lineage>
        <taxon>Eukaryota</taxon>
        <taxon>Viridiplantae</taxon>
        <taxon>Streptophyta</taxon>
        <taxon>Embryophyta</taxon>
        <taxon>Tracheophyta</taxon>
        <taxon>Spermatophyta</taxon>
        <taxon>Magnoliopsida</taxon>
        <taxon>eudicotyledons</taxon>
        <taxon>Gunneridae</taxon>
        <taxon>Pentapetalae</taxon>
        <taxon>asterids</taxon>
        <taxon>lamiids</taxon>
        <taxon>Lamiales</taxon>
        <taxon>Orobanchaceae</taxon>
        <taxon>Orobanchaceae incertae sedis</taxon>
        <taxon>Phtheirospermum</taxon>
    </lineage>
</organism>
<dbReference type="EMBL" id="BMAC01000230">
    <property type="protein sequence ID" value="GFP90936.1"/>
    <property type="molecule type" value="Genomic_DNA"/>
</dbReference>
<evidence type="ECO:0000313" key="2">
    <source>
        <dbReference type="Proteomes" id="UP000653305"/>
    </source>
</evidence>
<gene>
    <name evidence="1" type="ORF">PHJA_001237600</name>
</gene>
<keyword evidence="2" id="KW-1185">Reference proteome</keyword>
<dbReference type="AlphaFoldDB" id="A0A830BW06"/>
<accession>A0A830BW06</accession>
<dbReference type="PANTHER" id="PTHR37250">
    <property type="entry name" value="OS05G0496000 PROTEIN"/>
    <property type="match status" value="1"/>
</dbReference>
<dbReference type="Proteomes" id="UP000653305">
    <property type="component" value="Unassembled WGS sequence"/>
</dbReference>
<proteinExistence type="predicted"/>
<dbReference type="OrthoDB" id="2012753at2759"/>
<evidence type="ECO:0000313" key="1">
    <source>
        <dbReference type="EMBL" id="GFP90936.1"/>
    </source>
</evidence>
<name>A0A830BW06_9LAMI</name>
<sequence>MEVNVTTDDLSSILPAGTDVEDHIRESRAYEDIQEVDKVNTFGEVNMEASVTSDEVMRAGGFGATDGISNFLPVASDFTDFEANLRGAREYEDQNEEIHHPGLGWTSEIK</sequence>
<comment type="caution">
    <text evidence="1">The sequence shown here is derived from an EMBL/GenBank/DDBJ whole genome shotgun (WGS) entry which is preliminary data.</text>
</comment>
<reference evidence="1" key="1">
    <citation type="submission" date="2020-07" db="EMBL/GenBank/DDBJ databases">
        <title>Ethylene signaling mediates host invasion by parasitic plants.</title>
        <authorList>
            <person name="Yoshida S."/>
        </authorList>
    </citation>
    <scope>NUCLEOTIDE SEQUENCE</scope>
    <source>
        <strain evidence="1">Okayama</strain>
    </source>
</reference>
<protein>
    <submittedName>
        <fullName evidence="1">Uncharacterized protein</fullName>
    </submittedName>
</protein>